<dbReference type="EMBL" id="GBBK01005254">
    <property type="protein sequence ID" value="JAC19228.1"/>
    <property type="molecule type" value="mRNA"/>
</dbReference>
<feature type="domain" description="Alpha-(1,6)-fucosyltransferase N- and catalytic" evidence="2">
    <location>
        <begin position="12"/>
        <end position="189"/>
    </location>
</feature>
<keyword evidence="3" id="KW-0328">Glycosyltransferase</keyword>
<evidence type="ECO:0000256" key="1">
    <source>
        <dbReference type="SAM" id="MobiDB-lite"/>
    </source>
</evidence>
<feature type="region of interest" description="Disordered" evidence="1">
    <location>
        <begin position="208"/>
        <end position="266"/>
    </location>
</feature>
<keyword evidence="3" id="KW-0808">Transferase</keyword>
<dbReference type="InterPro" id="IPR045573">
    <property type="entry name" value="Fut8_N_cat"/>
</dbReference>
<protein>
    <submittedName>
        <fullName evidence="3">Putative glycoprotein 6-alpha-l-fucosyltransferase</fullName>
    </submittedName>
</protein>
<dbReference type="Gene3D" id="1.10.287.1060">
    <property type="entry name" value="ESAT-6-like"/>
    <property type="match status" value="1"/>
</dbReference>
<evidence type="ECO:0000313" key="3">
    <source>
        <dbReference type="EMBL" id="JAC19228.1"/>
    </source>
</evidence>
<feature type="compositionally biased region" description="Low complexity" evidence="1">
    <location>
        <begin position="208"/>
        <end position="217"/>
    </location>
</feature>
<dbReference type="AlphaFoldDB" id="A0A023FEE9"/>
<accession>A0A023FEE9</accession>
<evidence type="ECO:0000259" key="2">
    <source>
        <dbReference type="Pfam" id="PF19745"/>
    </source>
</evidence>
<dbReference type="GO" id="GO:0016757">
    <property type="term" value="F:glycosyltransferase activity"/>
    <property type="evidence" value="ECO:0007669"/>
    <property type="project" value="UniProtKB-KW"/>
</dbReference>
<organism evidence="3">
    <name type="scientific">Amblyomma cajennense</name>
    <name type="common">Cayenne tick</name>
    <name type="synonym">Acarus cajennensis</name>
    <dbReference type="NCBI Taxonomy" id="34607"/>
    <lineage>
        <taxon>Eukaryota</taxon>
        <taxon>Metazoa</taxon>
        <taxon>Ecdysozoa</taxon>
        <taxon>Arthropoda</taxon>
        <taxon>Chelicerata</taxon>
        <taxon>Arachnida</taxon>
        <taxon>Acari</taxon>
        <taxon>Parasitiformes</taxon>
        <taxon>Ixodida</taxon>
        <taxon>Ixodoidea</taxon>
        <taxon>Ixodidae</taxon>
        <taxon>Amblyomminae</taxon>
        <taxon>Amblyomma</taxon>
    </lineage>
</organism>
<proteinExistence type="evidence at transcript level"/>
<sequence>MTAKALRAMGLGKLIACVLVMWLLVVLMISGPLFHSSEPDEQVLARLTRAVGELESLKQQNEELRSLLNAIKEPSKKEEPSSARQQQHAAGCEPSEEYEVRRRRAANGVQELWFYARAQLKKLLPNLKKEDQANLQRIIDDLAVHRRTILLDLEEMRRADGYDSWRQTESRALTELVRSRLSKLQHPPTAARRPSWCAASTRGAATAARCTTPPTASSLPMPPSAHWCSTPRAGATPPPAGRQSSSPSATAARKSATSVGFRGRPT</sequence>
<reference evidence="3" key="1">
    <citation type="submission" date="2014-03" db="EMBL/GenBank/DDBJ databases">
        <title>The sialotranscriptome of Amblyomma triste, Amblyomma parvum and Amblyomma cajennense ticks, uncovered by 454-based RNA-seq.</title>
        <authorList>
            <person name="Garcia G.R."/>
            <person name="Gardinassi L.G."/>
            <person name="Ribeiro J.M."/>
            <person name="Anatriello E."/>
            <person name="Ferreira B.R."/>
            <person name="Moreira H.N."/>
            <person name="Mafra C."/>
            <person name="Olegario M.M."/>
            <person name="Szabo P.J."/>
            <person name="Miranda-Santos I.K."/>
            <person name="Maruyama S.R."/>
        </authorList>
    </citation>
    <scope>NUCLEOTIDE SEQUENCE</scope>
    <source>
        <strain evidence="3">Uberlandia</strain>
        <tissue evidence="3">Salivary glands</tissue>
    </source>
</reference>
<feature type="region of interest" description="Disordered" evidence="1">
    <location>
        <begin position="73"/>
        <end position="97"/>
    </location>
</feature>
<dbReference type="Pfam" id="PF19745">
    <property type="entry name" value="FUT8_N_cat"/>
    <property type="match status" value="1"/>
</dbReference>
<name>A0A023FEE9_AMBCJ</name>